<reference evidence="1" key="1">
    <citation type="submission" date="2019-02" db="EMBL/GenBank/DDBJ databases">
        <title>Halonotius sp. a new haloarchaeum isolated from saline soil.</title>
        <authorList>
            <person name="Duran-Viseras A."/>
            <person name="Sanchez-Porro C."/>
            <person name="Ventosa A."/>
        </authorList>
    </citation>
    <scope>NUCLEOTIDE SEQUENCE</scope>
    <source>
        <strain evidence="1">F15B</strain>
    </source>
</reference>
<protein>
    <submittedName>
        <fullName evidence="1">Uncharacterized protein</fullName>
    </submittedName>
</protein>
<comment type="caution">
    <text evidence="1">The sequence shown here is derived from an EMBL/GenBank/DDBJ whole genome shotgun (WGS) entry which is preliminary data.</text>
</comment>
<proteinExistence type="predicted"/>
<sequence length="237" mass="25821">MIKHVGIQGMTLVAELAAGADIDRINLIEPNGEFVGQRQVAGGTQRVSFELRPAYTPGKYRLVGLKNEEEVADVSYGIQPDLRIVDVGIGKYHPDRMWNGSSRDTDDEAFVAVKNRGTGPDIISKLLFIGDVPYPSDEDGTNYENNDRVSGIYDPSSDSEQAEVVIAAGDQVTLYSSRSPFAFVPGAGVSCLAQPQSGQFELILENQVQETKISRTYDIEYSASSEFDSCDIDIGEV</sequence>
<dbReference type="AlphaFoldDB" id="A0A8J8P656"/>
<keyword evidence="2" id="KW-1185">Reference proteome</keyword>
<dbReference type="Proteomes" id="UP000705823">
    <property type="component" value="Unassembled WGS sequence"/>
</dbReference>
<accession>A0A8J8P656</accession>
<organism evidence="1 2">
    <name type="scientific">Halonotius terrestris</name>
    <dbReference type="NCBI Taxonomy" id="2487750"/>
    <lineage>
        <taxon>Archaea</taxon>
        <taxon>Methanobacteriati</taxon>
        <taxon>Methanobacteriota</taxon>
        <taxon>Stenosarchaea group</taxon>
        <taxon>Halobacteria</taxon>
        <taxon>Halobacteriales</taxon>
        <taxon>Haloferacaceae</taxon>
        <taxon>Halonotius</taxon>
    </lineage>
</organism>
<dbReference type="EMBL" id="RKLU01000006">
    <property type="protein sequence ID" value="TQQ79199.1"/>
    <property type="molecule type" value="Genomic_DNA"/>
</dbReference>
<name>A0A8J8P656_9EURY</name>
<evidence type="ECO:0000313" key="2">
    <source>
        <dbReference type="Proteomes" id="UP000705823"/>
    </source>
</evidence>
<evidence type="ECO:0000313" key="1">
    <source>
        <dbReference type="EMBL" id="TQQ79199.1"/>
    </source>
</evidence>
<gene>
    <name evidence="1" type="ORF">EGH24_12080</name>
</gene>